<reference evidence="2" key="1">
    <citation type="submission" date="2014-05" db="EMBL/GenBank/DDBJ databases">
        <authorList>
            <person name="Chronopoulou M."/>
        </authorList>
    </citation>
    <scope>NUCLEOTIDE SEQUENCE</scope>
    <source>
        <tissue evidence="2">Whole organism</tissue>
    </source>
</reference>
<keyword evidence="1" id="KW-0812">Transmembrane</keyword>
<dbReference type="AlphaFoldDB" id="A0A0K2V717"/>
<sequence>MTGILHIARNINIYILNPISLLIFLFQNKNSFNRGSGVSPYSPDYSLGYDKNFPYDSSRDTKMGIYHC</sequence>
<accession>A0A0K2V717</accession>
<keyword evidence="1" id="KW-0472">Membrane</keyword>
<evidence type="ECO:0000313" key="2">
    <source>
        <dbReference type="EMBL" id="CDW46120.1"/>
    </source>
</evidence>
<feature type="transmembrane region" description="Helical" evidence="1">
    <location>
        <begin position="6"/>
        <end position="26"/>
    </location>
</feature>
<protein>
    <submittedName>
        <fullName evidence="2">Uncharacterized protein</fullName>
    </submittedName>
</protein>
<name>A0A0K2V717_LEPSM</name>
<organism evidence="2">
    <name type="scientific">Lepeophtheirus salmonis</name>
    <name type="common">Salmon louse</name>
    <name type="synonym">Caligus salmonis</name>
    <dbReference type="NCBI Taxonomy" id="72036"/>
    <lineage>
        <taxon>Eukaryota</taxon>
        <taxon>Metazoa</taxon>
        <taxon>Ecdysozoa</taxon>
        <taxon>Arthropoda</taxon>
        <taxon>Crustacea</taxon>
        <taxon>Multicrustacea</taxon>
        <taxon>Hexanauplia</taxon>
        <taxon>Copepoda</taxon>
        <taxon>Siphonostomatoida</taxon>
        <taxon>Caligidae</taxon>
        <taxon>Lepeophtheirus</taxon>
    </lineage>
</organism>
<evidence type="ECO:0000256" key="1">
    <source>
        <dbReference type="SAM" id="Phobius"/>
    </source>
</evidence>
<proteinExistence type="predicted"/>
<keyword evidence="1" id="KW-1133">Transmembrane helix</keyword>
<dbReference type="EMBL" id="HACA01028759">
    <property type="protein sequence ID" value="CDW46120.1"/>
    <property type="molecule type" value="Transcribed_RNA"/>
</dbReference>